<dbReference type="RefSeq" id="WP_085020503.1">
    <property type="nucleotide sequence ID" value="NZ_BMHD01000001.1"/>
</dbReference>
<proteinExistence type="predicted"/>
<dbReference type="AlphaFoldDB" id="A0A1X9LMD3"/>
<dbReference type="Gene3D" id="1.20.120.450">
    <property type="entry name" value="dinb family like domain"/>
    <property type="match status" value="1"/>
</dbReference>
<evidence type="ECO:0000313" key="2">
    <source>
        <dbReference type="Proteomes" id="UP000192775"/>
    </source>
</evidence>
<accession>A0A1X9LMD3</accession>
<protein>
    <submittedName>
        <fullName evidence="1">Uncharacterized protein</fullName>
    </submittedName>
</protein>
<keyword evidence="2" id="KW-1185">Reference proteome</keyword>
<dbReference type="KEGG" id="cphy:B5808_14940"/>
<sequence length="171" mass="18662">MASSIDILLDAFSRVRDTVHSAVRGLDEETLAARPDDGGNSIAWLVWHLSRVQDDHIADASGSDQVWLADGWAVRFDLPIDELDTGYGHSSEQVAQVRGLSAEQLVGYHDAVAARTTEYLGSLDDAALDRVVDEDWDPPVTLAVRLVSIVNDDTQHAGQASYVRGLLSRRP</sequence>
<organism evidence="1 2">
    <name type="scientific">Cnuibacter physcomitrellae</name>
    <dbReference type="NCBI Taxonomy" id="1619308"/>
    <lineage>
        <taxon>Bacteria</taxon>
        <taxon>Bacillati</taxon>
        <taxon>Actinomycetota</taxon>
        <taxon>Actinomycetes</taxon>
        <taxon>Micrococcales</taxon>
        <taxon>Microbacteriaceae</taxon>
        <taxon>Cnuibacter</taxon>
    </lineage>
</organism>
<reference evidence="1 2" key="1">
    <citation type="submission" date="2017-04" db="EMBL/GenBank/DDBJ databases">
        <authorList>
            <person name="Afonso C.L."/>
            <person name="Miller P.J."/>
            <person name="Scott M.A."/>
            <person name="Spackman E."/>
            <person name="Goraichik I."/>
            <person name="Dimitrov K.M."/>
            <person name="Suarez D.L."/>
            <person name="Swayne D.E."/>
        </authorList>
    </citation>
    <scope>NUCLEOTIDE SEQUENCE [LARGE SCALE GENOMIC DNA]</scope>
    <source>
        <strain evidence="2">XA(T)</strain>
    </source>
</reference>
<name>A0A1X9LMD3_9MICO</name>
<dbReference type="NCBIfam" id="NF047843">
    <property type="entry name" value="MST_Rv0443"/>
    <property type="match status" value="1"/>
</dbReference>
<dbReference type="Pfam" id="PF04978">
    <property type="entry name" value="MST"/>
    <property type="match status" value="1"/>
</dbReference>
<gene>
    <name evidence="1" type="ORF">B5808_14940</name>
</gene>
<evidence type="ECO:0000313" key="1">
    <source>
        <dbReference type="EMBL" id="ARJ06365.1"/>
    </source>
</evidence>
<dbReference type="InterPro" id="IPR007061">
    <property type="entry name" value="MST-like"/>
</dbReference>
<dbReference type="EMBL" id="CP020715">
    <property type="protein sequence ID" value="ARJ06365.1"/>
    <property type="molecule type" value="Genomic_DNA"/>
</dbReference>
<dbReference type="STRING" id="1619308.B5808_14940"/>
<dbReference type="InterPro" id="IPR034660">
    <property type="entry name" value="DinB/YfiT-like"/>
</dbReference>
<dbReference type="Proteomes" id="UP000192775">
    <property type="component" value="Chromosome"/>
</dbReference>
<dbReference type="SUPFAM" id="SSF109854">
    <property type="entry name" value="DinB/YfiT-like putative metalloenzymes"/>
    <property type="match status" value="1"/>
</dbReference>